<evidence type="ECO:0000256" key="1">
    <source>
        <dbReference type="ARBA" id="ARBA00004561"/>
    </source>
</evidence>
<dbReference type="SUPFAM" id="SSF49401">
    <property type="entry name" value="Bacterial adhesins"/>
    <property type="match status" value="1"/>
</dbReference>
<dbReference type="InterPro" id="IPR008966">
    <property type="entry name" value="Adhesion_dom_sf"/>
</dbReference>
<dbReference type="PANTHER" id="PTHR33420">
    <property type="entry name" value="FIMBRIAL SUBUNIT ELFA-RELATED"/>
    <property type="match status" value="1"/>
</dbReference>
<comment type="subcellular location">
    <subcellularLocation>
        <location evidence="1">Fimbrium</location>
    </subcellularLocation>
</comment>
<feature type="signal peptide" evidence="5">
    <location>
        <begin position="1"/>
        <end position="27"/>
    </location>
</feature>
<feature type="chain" id="PRO_5043464630" evidence="5">
    <location>
        <begin position="28"/>
        <end position="196"/>
    </location>
</feature>
<evidence type="ECO:0000313" key="6">
    <source>
        <dbReference type="EMBL" id="MCA8378017.1"/>
    </source>
</evidence>
<proteinExistence type="inferred from homology"/>
<protein>
    <submittedName>
        <fullName evidence="6">Type 1 fimbrial protein</fullName>
    </submittedName>
</protein>
<evidence type="ECO:0000256" key="2">
    <source>
        <dbReference type="ARBA" id="ARBA00006671"/>
    </source>
</evidence>
<dbReference type="InterPro" id="IPR039458">
    <property type="entry name" value="FimA-like"/>
</dbReference>
<dbReference type="Proteomes" id="UP001199070">
    <property type="component" value="Unassembled WGS sequence"/>
</dbReference>
<evidence type="ECO:0000256" key="4">
    <source>
        <dbReference type="ARBA" id="ARBA00023263"/>
    </source>
</evidence>
<comment type="caution">
    <text evidence="6">The sequence shown here is derived from an EMBL/GenBank/DDBJ whole genome shotgun (WGS) entry which is preliminary data.</text>
</comment>
<name>A0AAW4T8F8_9BURK</name>
<sequence length="196" mass="19432">MKLATRTQVLSTLLAVAGLGLASAANAADGTITFTGNVTAATCKIDGLAAGATSNKSVPMPTVSSGALNAAGAVAGRTAFGFKLTGCAVDSETSKGNPTKVQVAFENATNVTADGKLSLDKGTAEAPAAGNVVLQVLNDQQQPVKVGANVADQNSQVVTIGADGSAQMNFFAEYLATGAATGGSANSKVQYSLIYQ</sequence>
<dbReference type="Pfam" id="PF16970">
    <property type="entry name" value="FimA"/>
    <property type="match status" value="1"/>
</dbReference>
<dbReference type="InterPro" id="IPR050263">
    <property type="entry name" value="Bact_Fimbrial_Adh_Pro"/>
</dbReference>
<keyword evidence="4" id="KW-0281">Fimbrium</keyword>
<comment type="similarity">
    <text evidence="2">Belongs to the fimbrial protein family.</text>
</comment>
<dbReference type="AlphaFoldDB" id="A0AAW4T8F8"/>
<dbReference type="GO" id="GO:0009289">
    <property type="term" value="C:pilus"/>
    <property type="evidence" value="ECO:0007669"/>
    <property type="project" value="UniProtKB-SubCell"/>
</dbReference>
<dbReference type="GO" id="GO:0043709">
    <property type="term" value="P:cell adhesion involved in single-species biofilm formation"/>
    <property type="evidence" value="ECO:0007669"/>
    <property type="project" value="TreeGrafter"/>
</dbReference>
<dbReference type="InterPro" id="IPR036937">
    <property type="entry name" value="Adhesion_dom_fimbrial_sf"/>
</dbReference>
<gene>
    <name evidence="6" type="ORF">LGN22_03860</name>
</gene>
<evidence type="ECO:0000256" key="5">
    <source>
        <dbReference type="SAM" id="SignalP"/>
    </source>
</evidence>
<evidence type="ECO:0000313" key="7">
    <source>
        <dbReference type="Proteomes" id="UP001199070"/>
    </source>
</evidence>
<accession>A0AAW4T8F8</accession>
<dbReference type="RefSeq" id="WP_027807686.1">
    <property type="nucleotide sequence ID" value="NZ_CADEQA010000003.1"/>
</dbReference>
<dbReference type="EMBL" id="JAIZTC010000001">
    <property type="protein sequence ID" value="MCA8378017.1"/>
    <property type="molecule type" value="Genomic_DNA"/>
</dbReference>
<reference evidence="6" key="1">
    <citation type="submission" date="2023-08" db="EMBL/GenBank/DDBJ databases">
        <title>A collection of bacterial strains from the Burkholderia cepacia Research Laboratory and Repository.</title>
        <authorList>
            <person name="Lipuma J."/>
            <person name="Spilker T."/>
        </authorList>
    </citation>
    <scope>NUCLEOTIDE SEQUENCE</scope>
    <source>
        <strain evidence="6">AU0862</strain>
    </source>
</reference>
<organism evidence="6 7">
    <name type="scientific">Burkholderia cenocepacia</name>
    <dbReference type="NCBI Taxonomy" id="95486"/>
    <lineage>
        <taxon>Bacteria</taxon>
        <taxon>Pseudomonadati</taxon>
        <taxon>Pseudomonadota</taxon>
        <taxon>Betaproteobacteria</taxon>
        <taxon>Burkholderiales</taxon>
        <taxon>Burkholderiaceae</taxon>
        <taxon>Burkholderia</taxon>
        <taxon>Burkholderia cepacia complex</taxon>
    </lineage>
</organism>
<dbReference type="PANTHER" id="PTHR33420:SF3">
    <property type="entry name" value="FIMBRIAL SUBUNIT ELFA"/>
    <property type="match status" value="1"/>
</dbReference>
<evidence type="ECO:0000256" key="3">
    <source>
        <dbReference type="ARBA" id="ARBA00022729"/>
    </source>
</evidence>
<dbReference type="Gene3D" id="2.60.40.1090">
    <property type="entry name" value="Fimbrial-type adhesion domain"/>
    <property type="match status" value="1"/>
</dbReference>
<keyword evidence="3 5" id="KW-0732">Signal</keyword>
<dbReference type="GeneID" id="99785000"/>